<dbReference type="InterPro" id="IPR002364">
    <property type="entry name" value="Quin_OxRdtase/zeta-crystal_CS"/>
</dbReference>
<name>A0ABW5WIN7_9PSEU</name>
<dbReference type="EMBL" id="JBHUOF010000043">
    <property type="protein sequence ID" value="MFD2802271.1"/>
    <property type="molecule type" value="Genomic_DNA"/>
</dbReference>
<evidence type="ECO:0000256" key="2">
    <source>
        <dbReference type="ARBA" id="ARBA00023002"/>
    </source>
</evidence>
<dbReference type="InterPro" id="IPR014189">
    <property type="entry name" value="Quinone_OxRdtase_PIG3"/>
</dbReference>
<proteinExistence type="predicted"/>
<dbReference type="Pfam" id="PF08240">
    <property type="entry name" value="ADH_N"/>
    <property type="match status" value="1"/>
</dbReference>
<dbReference type="NCBIfam" id="TIGR02824">
    <property type="entry name" value="quinone_pig3"/>
    <property type="match status" value="1"/>
</dbReference>
<evidence type="ECO:0000256" key="1">
    <source>
        <dbReference type="ARBA" id="ARBA00022857"/>
    </source>
</evidence>
<dbReference type="SUPFAM" id="SSF50129">
    <property type="entry name" value="GroES-like"/>
    <property type="match status" value="1"/>
</dbReference>
<dbReference type="RefSeq" id="WP_377392872.1">
    <property type="nucleotide sequence ID" value="NZ_JBHSAN010000034.1"/>
</dbReference>
<dbReference type="InterPro" id="IPR013149">
    <property type="entry name" value="ADH-like_C"/>
</dbReference>
<feature type="domain" description="Enoyl reductase (ER)" evidence="3">
    <location>
        <begin position="11"/>
        <end position="321"/>
    </location>
</feature>
<dbReference type="PROSITE" id="PS01162">
    <property type="entry name" value="QOR_ZETA_CRYSTAL"/>
    <property type="match status" value="1"/>
</dbReference>
<dbReference type="InterPro" id="IPR036291">
    <property type="entry name" value="NAD(P)-bd_dom_sf"/>
</dbReference>
<dbReference type="InterPro" id="IPR011032">
    <property type="entry name" value="GroES-like_sf"/>
</dbReference>
<keyword evidence="5" id="KW-1185">Reference proteome</keyword>
<dbReference type="CDD" id="cd05276">
    <property type="entry name" value="p53_inducible_oxidoreductase"/>
    <property type="match status" value="1"/>
</dbReference>
<reference evidence="5" key="1">
    <citation type="journal article" date="2019" name="Int. J. Syst. Evol. Microbiol.">
        <title>The Global Catalogue of Microorganisms (GCM) 10K type strain sequencing project: providing services to taxonomists for standard genome sequencing and annotation.</title>
        <authorList>
            <consortium name="The Broad Institute Genomics Platform"/>
            <consortium name="The Broad Institute Genome Sequencing Center for Infectious Disease"/>
            <person name="Wu L."/>
            <person name="Ma J."/>
        </authorList>
    </citation>
    <scope>NUCLEOTIDE SEQUENCE [LARGE SCALE GENOMIC DNA]</scope>
    <source>
        <strain evidence="5">IBRC-M 10906</strain>
    </source>
</reference>
<dbReference type="Gene3D" id="3.40.50.720">
    <property type="entry name" value="NAD(P)-binding Rossmann-like Domain"/>
    <property type="match status" value="1"/>
</dbReference>
<evidence type="ECO:0000313" key="5">
    <source>
        <dbReference type="Proteomes" id="UP001597478"/>
    </source>
</evidence>
<keyword evidence="2" id="KW-0560">Oxidoreductase</keyword>
<dbReference type="Proteomes" id="UP001597478">
    <property type="component" value="Unassembled WGS sequence"/>
</dbReference>
<dbReference type="SUPFAM" id="SSF51735">
    <property type="entry name" value="NAD(P)-binding Rossmann-fold domains"/>
    <property type="match status" value="1"/>
</dbReference>
<dbReference type="SMART" id="SM00829">
    <property type="entry name" value="PKS_ER"/>
    <property type="match status" value="1"/>
</dbReference>
<dbReference type="Gene3D" id="3.90.180.10">
    <property type="entry name" value="Medium-chain alcohol dehydrogenases, catalytic domain"/>
    <property type="match status" value="1"/>
</dbReference>
<dbReference type="PANTHER" id="PTHR48106">
    <property type="entry name" value="QUINONE OXIDOREDUCTASE PIG3-RELATED"/>
    <property type="match status" value="1"/>
</dbReference>
<protein>
    <submittedName>
        <fullName evidence="4">NAD(P)H-quinone oxidoreductase</fullName>
    </submittedName>
</protein>
<comment type="caution">
    <text evidence="4">The sequence shown here is derived from an EMBL/GenBank/DDBJ whole genome shotgun (WGS) entry which is preliminary data.</text>
</comment>
<accession>A0ABW5WIN7</accession>
<evidence type="ECO:0000313" key="4">
    <source>
        <dbReference type="EMBL" id="MFD2802271.1"/>
    </source>
</evidence>
<dbReference type="InterPro" id="IPR020843">
    <property type="entry name" value="ER"/>
</dbReference>
<organism evidence="4 5">
    <name type="scientific">Prauserella oleivorans</name>
    <dbReference type="NCBI Taxonomy" id="1478153"/>
    <lineage>
        <taxon>Bacteria</taxon>
        <taxon>Bacillati</taxon>
        <taxon>Actinomycetota</taxon>
        <taxon>Actinomycetes</taxon>
        <taxon>Pseudonocardiales</taxon>
        <taxon>Pseudonocardiaceae</taxon>
        <taxon>Prauserella</taxon>
    </lineage>
</organism>
<evidence type="ECO:0000259" key="3">
    <source>
        <dbReference type="SMART" id="SM00829"/>
    </source>
</evidence>
<dbReference type="Pfam" id="PF00107">
    <property type="entry name" value="ADH_zinc_N"/>
    <property type="match status" value="1"/>
</dbReference>
<sequence>MMRAARFHGQGGPDVVRIDEVPRPVPAPGEVLVRVSAFGLNNAEVLQRRGVVPAPAGGVPGLECVGRVVETRAGADGPAVGDRVGVLLRGGGYADYVAAPAGACLPVPDDVDEVKAAAVPEAAVTAWWNLVHRGRVRSGERVLVHGAAGGVGMLAAQLARELGAEVIGTARGAAKVGLCRQLKVPHVIDYGADDVAAAVLRQFPGGVDVILDNQGGPALERNVGMLAPLGRLVIVGTQAGPVGELDVGRLMGLGAEVSSSSLGKLDDARRVALCAEVGERVLPLVASGGIVPVVDSVFPLSGIVAAHARFEHPERIGKVVVTTG</sequence>
<gene>
    <name evidence="4" type="ORF">ACFS2C_23050</name>
</gene>
<dbReference type="PANTHER" id="PTHR48106:SF8">
    <property type="entry name" value="OS02G0805600 PROTEIN"/>
    <property type="match status" value="1"/>
</dbReference>
<keyword evidence="1" id="KW-0521">NADP</keyword>
<dbReference type="InterPro" id="IPR013154">
    <property type="entry name" value="ADH-like_N"/>
</dbReference>